<evidence type="ECO:0000256" key="1">
    <source>
        <dbReference type="SAM" id="Phobius"/>
    </source>
</evidence>
<dbReference type="Proteomes" id="UP000588017">
    <property type="component" value="Unassembled WGS sequence"/>
</dbReference>
<comment type="caution">
    <text evidence="2">The sequence shown here is derived from an EMBL/GenBank/DDBJ whole genome shotgun (WGS) entry which is preliminary data.</text>
</comment>
<gene>
    <name evidence="2" type="ORF">HNQ73_000726</name>
</gene>
<sequence length="87" mass="9202">MTGLRLYALAALVIAGLAAAGVYTWKVFDAGRQIGGADTADRIMREQRDAVDAMAAARERVRACYARGGLWDRSTGQCRSAVPGAGQ</sequence>
<feature type="transmembrane region" description="Helical" evidence="1">
    <location>
        <begin position="6"/>
        <end position="25"/>
    </location>
</feature>
<protein>
    <submittedName>
        <fullName evidence="2">Uncharacterized protein</fullName>
    </submittedName>
</protein>
<keyword evidence="1" id="KW-0472">Membrane</keyword>
<proteinExistence type="predicted"/>
<dbReference type="AlphaFoldDB" id="A0A841K2Y2"/>
<keyword evidence="1" id="KW-1133">Transmembrane helix</keyword>
<accession>A0A841K2Y2</accession>
<name>A0A841K2Y2_9HYPH</name>
<dbReference type="RefSeq" id="WP_183332371.1">
    <property type="nucleotide sequence ID" value="NZ_BMHX01000002.1"/>
</dbReference>
<organism evidence="2 3">
    <name type="scientific">Chelatococcus composti</name>
    <dbReference type="NCBI Taxonomy" id="1743235"/>
    <lineage>
        <taxon>Bacteria</taxon>
        <taxon>Pseudomonadati</taxon>
        <taxon>Pseudomonadota</taxon>
        <taxon>Alphaproteobacteria</taxon>
        <taxon>Hyphomicrobiales</taxon>
        <taxon>Chelatococcaceae</taxon>
        <taxon>Chelatococcus</taxon>
    </lineage>
</organism>
<evidence type="ECO:0000313" key="2">
    <source>
        <dbReference type="EMBL" id="MBB6167108.1"/>
    </source>
</evidence>
<evidence type="ECO:0000313" key="3">
    <source>
        <dbReference type="Proteomes" id="UP000588017"/>
    </source>
</evidence>
<keyword evidence="3" id="KW-1185">Reference proteome</keyword>
<dbReference type="EMBL" id="JACHEH010000002">
    <property type="protein sequence ID" value="MBB6167108.1"/>
    <property type="molecule type" value="Genomic_DNA"/>
</dbReference>
<reference evidence="2 3" key="1">
    <citation type="submission" date="2020-08" db="EMBL/GenBank/DDBJ databases">
        <title>Genomic Encyclopedia of Type Strains, Phase IV (KMG-IV): sequencing the most valuable type-strain genomes for metagenomic binning, comparative biology and taxonomic classification.</title>
        <authorList>
            <person name="Goeker M."/>
        </authorList>
    </citation>
    <scope>NUCLEOTIDE SEQUENCE [LARGE SCALE GENOMIC DNA]</scope>
    <source>
        <strain evidence="2 3">DSM 101465</strain>
    </source>
</reference>
<keyword evidence="1" id="KW-0812">Transmembrane</keyword>